<name>A0A345UUT7_PSEFL</name>
<dbReference type="PANTHER" id="PTHR32552:SF74">
    <property type="entry name" value="HYDROXAMATE SIDEROPHORE RECEPTOR FHUE"/>
    <property type="match status" value="1"/>
</dbReference>
<keyword evidence="9" id="KW-0406">Ion transport</keyword>
<evidence type="ECO:0000313" key="18">
    <source>
        <dbReference type="EMBL" id="AXJ04239.1"/>
    </source>
</evidence>
<dbReference type="Gene3D" id="3.55.50.30">
    <property type="match status" value="1"/>
</dbReference>
<dbReference type="InterPro" id="IPR000531">
    <property type="entry name" value="Beta-barrel_TonB"/>
</dbReference>
<keyword evidence="7" id="KW-0732">Signal</keyword>
<feature type="domain" description="Secretin/TonB short N-terminal" evidence="17">
    <location>
        <begin position="68"/>
        <end position="118"/>
    </location>
</feature>
<dbReference type="GO" id="GO:0015344">
    <property type="term" value="F:siderophore uptake transmembrane transporter activity"/>
    <property type="evidence" value="ECO:0007669"/>
    <property type="project" value="TreeGrafter"/>
</dbReference>
<keyword evidence="4 14" id="KW-1134">Transmembrane beta strand</keyword>
<keyword evidence="8" id="KW-0408">Iron</keyword>
<evidence type="ECO:0000256" key="6">
    <source>
        <dbReference type="ARBA" id="ARBA00022692"/>
    </source>
</evidence>
<evidence type="ECO:0000256" key="9">
    <source>
        <dbReference type="ARBA" id="ARBA00023065"/>
    </source>
</evidence>
<evidence type="ECO:0000259" key="17">
    <source>
        <dbReference type="SMART" id="SM00965"/>
    </source>
</evidence>
<dbReference type="InterPro" id="IPR011662">
    <property type="entry name" value="Secretin/TonB_short_N"/>
</dbReference>
<dbReference type="InterPro" id="IPR012910">
    <property type="entry name" value="Plug_dom"/>
</dbReference>
<evidence type="ECO:0000256" key="8">
    <source>
        <dbReference type="ARBA" id="ARBA00023004"/>
    </source>
</evidence>
<protein>
    <submittedName>
        <fullName evidence="18">TonB-dependent siderophore receptor</fullName>
    </submittedName>
</protein>
<evidence type="ECO:0000256" key="10">
    <source>
        <dbReference type="ARBA" id="ARBA00023077"/>
    </source>
</evidence>
<keyword evidence="6 14" id="KW-0812">Transmembrane</keyword>
<reference evidence="18 19" key="1">
    <citation type="submission" date="2017-07" db="EMBL/GenBank/DDBJ databases">
        <title>Genome sequence of Pseudomonas NEP1.</title>
        <authorList>
            <person name="Nascimento F.X."/>
        </authorList>
    </citation>
    <scope>NUCLEOTIDE SEQUENCE [LARGE SCALE GENOMIC DNA]</scope>
    <source>
        <strain evidence="18 19">NEP1</strain>
    </source>
</reference>
<dbReference type="CDD" id="cd01347">
    <property type="entry name" value="ligand_gated_channel"/>
    <property type="match status" value="1"/>
</dbReference>
<evidence type="ECO:0000256" key="16">
    <source>
        <dbReference type="SAM" id="MobiDB-lite"/>
    </source>
</evidence>
<dbReference type="SMART" id="SM00965">
    <property type="entry name" value="STN"/>
    <property type="match status" value="1"/>
</dbReference>
<dbReference type="Proteomes" id="UP000254535">
    <property type="component" value="Chromosome"/>
</dbReference>
<dbReference type="GO" id="GO:0015891">
    <property type="term" value="P:siderophore transport"/>
    <property type="evidence" value="ECO:0007669"/>
    <property type="project" value="InterPro"/>
</dbReference>
<dbReference type="SUPFAM" id="SSF56935">
    <property type="entry name" value="Porins"/>
    <property type="match status" value="1"/>
</dbReference>
<proteinExistence type="inferred from homology"/>
<sequence>MSAIHELKPLFKALVMSRSLRSRRVLTGLGLVCVLPLSSQVMAEEFSINIPAQSLPQALQAFGQQTNQQVIYNADDVAGLKSTRVSGKMSPQTAITELLKGTGVRYSFEGNTLMLVRGTATEGLELGATTISAQHANATTEGSNSYTSNAVTIGKGTHTLKEIPQSVTVMTRKQMDDQDLVDLKDALNQTTGVVGLQGVGKGLIVSSRGFQIDDWQYDGVPIPRNTYSLGNWATQDLIFFDRLEILRGASGLLQGTGSPGGAINLVRKRGQNAPTVTVTGKAGSWDHYGLQVDAGGPLNQAGTIRGRVVADQDQSNSFIDYDWSRTLSLYGALDIDLRDDTTLGLAVSRSDGDSRPSIRGLPRYADGKMPDIKRSTYTGSRWNSSDIDVTTVYADLEHRFNDDWAFKVGAVQMTESNKAKNQRVQSAGDGLEADGTGVQYADFVTDFDSTKVGLDMNLNGKFEAFSMQQEVMLGGNFSQIETDDQLARTFNNSSDTIFDLNHNRPDISYESLISATGGRGTLSKYDIRQKGLYGTWRVKPVDDLTLVLGSRVSWYDYSYKSKTQTSSGITPNDPSTSNETGEVTPYAGIVYDLSREWAVYASYTDVFQPQTNRDAGGTVLKPVIGSNYEIGLKGELMDGRVNTSLAVFRYDQENRAVNDIAGGMECDGWYCSKASGKVRSQGIDAEISGEVVENLQLFAGYTYNTTKYLEDPTNEGRVFSTWTPKHMLRMWANYQLPGDWSRVSTGLGFTTQSHTLGYEGTYDVAGYTVWNARVGYQLSPEIGLAVNANNLFDKKYISAGYNQLDGNNNFGDPRNLMFTVKYTPQF</sequence>
<evidence type="ECO:0000256" key="15">
    <source>
        <dbReference type="RuleBase" id="RU003357"/>
    </source>
</evidence>
<dbReference type="InterPro" id="IPR010105">
    <property type="entry name" value="TonB_sidphr_rcpt"/>
</dbReference>
<dbReference type="PROSITE" id="PS52016">
    <property type="entry name" value="TONB_DEPENDENT_REC_3"/>
    <property type="match status" value="1"/>
</dbReference>
<dbReference type="Pfam" id="PF00593">
    <property type="entry name" value="TonB_dep_Rec_b-barrel"/>
    <property type="match status" value="1"/>
</dbReference>
<dbReference type="GO" id="GO:0038023">
    <property type="term" value="F:signaling receptor activity"/>
    <property type="evidence" value="ECO:0007669"/>
    <property type="project" value="InterPro"/>
</dbReference>
<evidence type="ECO:0000313" key="19">
    <source>
        <dbReference type="Proteomes" id="UP000254535"/>
    </source>
</evidence>
<comment type="similarity">
    <text evidence="2 14 15">Belongs to the TonB-dependent receptor family.</text>
</comment>
<accession>A0A345UUT7</accession>
<comment type="subcellular location">
    <subcellularLocation>
        <location evidence="1 14">Cell outer membrane</location>
        <topology evidence="1 14">Multi-pass membrane protein</topology>
    </subcellularLocation>
</comment>
<keyword evidence="11 14" id="KW-0472">Membrane</keyword>
<evidence type="ECO:0000256" key="3">
    <source>
        <dbReference type="ARBA" id="ARBA00022448"/>
    </source>
</evidence>
<evidence type="ECO:0000256" key="2">
    <source>
        <dbReference type="ARBA" id="ARBA00009810"/>
    </source>
</evidence>
<organism evidence="18 19">
    <name type="scientific">Pseudomonas fluorescens</name>
    <dbReference type="NCBI Taxonomy" id="294"/>
    <lineage>
        <taxon>Bacteria</taxon>
        <taxon>Pseudomonadati</taxon>
        <taxon>Pseudomonadota</taxon>
        <taxon>Gammaproteobacteria</taxon>
        <taxon>Pseudomonadales</taxon>
        <taxon>Pseudomonadaceae</taxon>
        <taxon>Pseudomonas</taxon>
    </lineage>
</organism>
<evidence type="ECO:0000256" key="4">
    <source>
        <dbReference type="ARBA" id="ARBA00022452"/>
    </source>
</evidence>
<dbReference type="AlphaFoldDB" id="A0A345UUT7"/>
<evidence type="ECO:0000256" key="13">
    <source>
        <dbReference type="ARBA" id="ARBA00023237"/>
    </source>
</evidence>
<dbReference type="InterPro" id="IPR036942">
    <property type="entry name" value="Beta-barrel_TonB_sf"/>
</dbReference>
<dbReference type="EMBL" id="CP022313">
    <property type="protein sequence ID" value="AXJ04239.1"/>
    <property type="molecule type" value="Genomic_DNA"/>
</dbReference>
<dbReference type="Gene3D" id="2.40.170.20">
    <property type="entry name" value="TonB-dependent receptor, beta-barrel domain"/>
    <property type="match status" value="1"/>
</dbReference>
<keyword evidence="5" id="KW-0410">Iron transport</keyword>
<dbReference type="Pfam" id="PF07660">
    <property type="entry name" value="STN"/>
    <property type="match status" value="1"/>
</dbReference>
<keyword evidence="10 15" id="KW-0798">TonB box</keyword>
<evidence type="ECO:0000256" key="11">
    <source>
        <dbReference type="ARBA" id="ARBA00023136"/>
    </source>
</evidence>
<dbReference type="Pfam" id="PF07715">
    <property type="entry name" value="Plug"/>
    <property type="match status" value="1"/>
</dbReference>
<gene>
    <name evidence="18" type="ORF">CFN16_08840</name>
</gene>
<evidence type="ECO:0000256" key="5">
    <source>
        <dbReference type="ARBA" id="ARBA00022496"/>
    </source>
</evidence>
<keyword evidence="13 14" id="KW-0998">Cell outer membrane</keyword>
<dbReference type="NCBIfam" id="TIGR01783">
    <property type="entry name" value="TonB-siderophor"/>
    <property type="match status" value="1"/>
</dbReference>
<dbReference type="InterPro" id="IPR039426">
    <property type="entry name" value="TonB-dep_rcpt-like"/>
</dbReference>
<dbReference type="PANTHER" id="PTHR32552">
    <property type="entry name" value="FERRICHROME IRON RECEPTOR-RELATED"/>
    <property type="match status" value="1"/>
</dbReference>
<keyword evidence="3 14" id="KW-0813">Transport</keyword>
<dbReference type="InterPro" id="IPR037066">
    <property type="entry name" value="Plug_dom_sf"/>
</dbReference>
<dbReference type="GO" id="GO:0009279">
    <property type="term" value="C:cell outer membrane"/>
    <property type="evidence" value="ECO:0007669"/>
    <property type="project" value="UniProtKB-SubCell"/>
</dbReference>
<evidence type="ECO:0000256" key="14">
    <source>
        <dbReference type="PROSITE-ProRule" id="PRU01360"/>
    </source>
</evidence>
<keyword evidence="12 18" id="KW-0675">Receptor</keyword>
<evidence type="ECO:0000256" key="7">
    <source>
        <dbReference type="ARBA" id="ARBA00022729"/>
    </source>
</evidence>
<evidence type="ECO:0000256" key="1">
    <source>
        <dbReference type="ARBA" id="ARBA00004571"/>
    </source>
</evidence>
<dbReference type="FunFam" id="2.170.130.10:FF:000010">
    <property type="entry name" value="Ferripyoverdine receptor"/>
    <property type="match status" value="1"/>
</dbReference>
<dbReference type="RefSeq" id="WP_115077179.1">
    <property type="nucleotide sequence ID" value="NZ_CP022313.1"/>
</dbReference>
<feature type="region of interest" description="Disordered" evidence="16">
    <location>
        <begin position="562"/>
        <end position="581"/>
    </location>
</feature>
<evidence type="ECO:0000256" key="12">
    <source>
        <dbReference type="ARBA" id="ARBA00023170"/>
    </source>
</evidence>
<dbReference type="Gene3D" id="2.170.130.10">
    <property type="entry name" value="TonB-dependent receptor, plug domain"/>
    <property type="match status" value="1"/>
</dbReference>